<proteinExistence type="predicted"/>
<dbReference type="InterPro" id="IPR013783">
    <property type="entry name" value="Ig-like_fold"/>
</dbReference>
<sequence length="128" mass="14023">MNLMDSTRKSEKYEMKKTGMVIVAILVLASVLAAPFAHAKKGQVTIRVTRSLGKGKREKVEGVQVVLKMGNETIGDEFTDEKGKAVFGELLPNTEYTVVVKGSTGWPFEHKFTTNRNGGAPQQNVIVN</sequence>
<gene>
    <name evidence="1" type="ORF">E6-3G_22</name>
</gene>
<dbReference type="AlphaFoldDB" id="G9BAM1"/>
<protein>
    <recommendedName>
        <fullName evidence="2">Prealbumin-like fold domain-containing protein</fullName>
    </recommendedName>
</protein>
<evidence type="ECO:0008006" key="2">
    <source>
        <dbReference type="Google" id="ProtNLM"/>
    </source>
</evidence>
<name>G9BAM1_9ARCH</name>
<accession>G9BAM1</accession>
<dbReference type="SUPFAM" id="SSF49478">
    <property type="entry name" value="Cna protein B-type domain"/>
    <property type="match status" value="1"/>
</dbReference>
<evidence type="ECO:0000313" key="1">
    <source>
        <dbReference type="EMBL" id="ADP09437.1"/>
    </source>
</evidence>
<organism evidence="1">
    <name type="scientific">uncultured marine crenarchaeote E6-3G</name>
    <dbReference type="NCBI Taxonomy" id="907719"/>
    <lineage>
        <taxon>Archaea</taxon>
        <taxon>Candidatus Bathyarchaeota</taxon>
        <taxon>environmental samples</taxon>
    </lineage>
</organism>
<dbReference type="Gene3D" id="2.60.40.10">
    <property type="entry name" value="Immunoglobulins"/>
    <property type="match status" value="1"/>
</dbReference>
<reference evidence="1" key="1">
    <citation type="journal article" date="2012" name="Environ. Microbiol.">
        <title>Genetic structure of three fosmid-fragments encoding 16S rRNA genes of the Miscellaneous Crenarchaeotic Group (MCG): implications for physiology and evolution of marine sedimentary archaea.</title>
        <authorList>
            <person name="Li P.Y."/>
            <person name="Xie B.B."/>
            <person name="Zhang X.Y."/>
            <person name="Qin Q.L."/>
            <person name="Dang H.Y."/>
            <person name="Wang X.M."/>
            <person name="Chen X.L."/>
            <person name="Yu J."/>
            <person name="Zhang Y.Z."/>
        </authorList>
    </citation>
    <scope>NUCLEOTIDE SEQUENCE</scope>
</reference>
<dbReference type="EMBL" id="HQ214610">
    <property type="protein sequence ID" value="ADP09437.1"/>
    <property type="molecule type" value="Genomic_DNA"/>
</dbReference>